<evidence type="ECO:0000256" key="11">
    <source>
        <dbReference type="ARBA" id="ARBA00023180"/>
    </source>
</evidence>
<feature type="compositionally biased region" description="Basic residues" evidence="13">
    <location>
        <begin position="1855"/>
        <end position="1876"/>
    </location>
</feature>
<evidence type="ECO:0000256" key="9">
    <source>
        <dbReference type="ARBA" id="ARBA00023136"/>
    </source>
</evidence>
<feature type="domain" description="Fibronectin type-III" evidence="17">
    <location>
        <begin position="1238"/>
        <end position="1338"/>
    </location>
</feature>
<name>A0A9C6X4Y2_FRAOC</name>
<keyword evidence="7" id="KW-0130">Cell adhesion</keyword>
<feature type="domain" description="Ig-like" evidence="16">
    <location>
        <begin position="126"/>
        <end position="224"/>
    </location>
</feature>
<reference evidence="19" key="1">
    <citation type="submission" date="2025-08" db="UniProtKB">
        <authorList>
            <consortium name="RefSeq"/>
        </authorList>
    </citation>
    <scope>IDENTIFICATION</scope>
    <source>
        <tissue evidence="19">Whole organism</tissue>
    </source>
</reference>
<dbReference type="FunFam" id="2.60.40.10:FF:000017">
    <property type="entry name" value="Down syndrome cell adhesion molecule b"/>
    <property type="match status" value="1"/>
</dbReference>
<evidence type="ECO:0000313" key="19">
    <source>
        <dbReference type="RefSeq" id="XP_052129241.1"/>
    </source>
</evidence>
<keyword evidence="8 14" id="KW-1133">Transmembrane helix</keyword>
<dbReference type="InterPro" id="IPR013098">
    <property type="entry name" value="Ig_I-set"/>
</dbReference>
<keyword evidence="4 14" id="KW-0812">Transmembrane</keyword>
<evidence type="ECO:0000256" key="15">
    <source>
        <dbReference type="SAM" id="SignalP"/>
    </source>
</evidence>
<feature type="chain" id="PRO_5038497574" evidence="15">
    <location>
        <begin position="22"/>
        <end position="1973"/>
    </location>
</feature>
<evidence type="ECO:0000256" key="7">
    <source>
        <dbReference type="ARBA" id="ARBA00022889"/>
    </source>
</evidence>
<dbReference type="InterPro" id="IPR003961">
    <property type="entry name" value="FN3_dom"/>
</dbReference>
<feature type="compositionally biased region" description="Basic and acidic residues" evidence="13">
    <location>
        <begin position="1694"/>
        <end position="1704"/>
    </location>
</feature>
<feature type="domain" description="Ig-like" evidence="16">
    <location>
        <begin position="716"/>
        <end position="811"/>
    </location>
</feature>
<evidence type="ECO:0000256" key="5">
    <source>
        <dbReference type="ARBA" id="ARBA00022729"/>
    </source>
</evidence>
<dbReference type="KEGG" id="foc:113202478"/>
<dbReference type="Gene3D" id="2.60.40.10">
    <property type="entry name" value="Immunoglobulins"/>
    <property type="match status" value="16"/>
</dbReference>
<keyword evidence="6" id="KW-0677">Repeat</keyword>
<dbReference type="InterPro" id="IPR036116">
    <property type="entry name" value="FN3_sf"/>
</dbReference>
<comment type="subcellular location">
    <subcellularLocation>
        <location evidence="1">Cell membrane</location>
    </subcellularLocation>
    <subcellularLocation>
        <location evidence="2">Membrane</location>
        <topology evidence="2">Single-pass type I membrane protein</topology>
    </subcellularLocation>
</comment>
<feature type="domain" description="Ig-like" evidence="16">
    <location>
        <begin position="419"/>
        <end position="512"/>
    </location>
</feature>
<gene>
    <name evidence="19" type="primary">LOC113202478</name>
</gene>
<feature type="domain" description="Fibronectin type-III" evidence="17">
    <location>
        <begin position="926"/>
        <end position="1025"/>
    </location>
</feature>
<evidence type="ECO:0000256" key="1">
    <source>
        <dbReference type="ARBA" id="ARBA00004236"/>
    </source>
</evidence>
<dbReference type="FunFam" id="2.60.40.10:FF:000104">
    <property type="entry name" value="Down syndrome cell adhesion molecule b"/>
    <property type="match status" value="1"/>
</dbReference>
<proteinExistence type="predicted"/>
<dbReference type="PROSITE" id="PS50853">
    <property type="entry name" value="FN3"/>
    <property type="match status" value="6"/>
</dbReference>
<feature type="domain" description="Ig-like" evidence="16">
    <location>
        <begin position="822"/>
        <end position="921"/>
    </location>
</feature>
<dbReference type="InterPro" id="IPR056754">
    <property type="entry name" value="DSCAM/DSCAML_C"/>
</dbReference>
<dbReference type="PANTHER" id="PTHR44170:SF56">
    <property type="entry name" value="FIBRONECTIN TYPE-III DOMAIN-CONTAINING PROTEIN"/>
    <property type="match status" value="1"/>
</dbReference>
<feature type="domain" description="Fibronectin type-III" evidence="17">
    <location>
        <begin position="1030"/>
        <end position="1132"/>
    </location>
</feature>
<protein>
    <submittedName>
        <fullName evidence="19">Cell adhesion molecule Dscam2-like isoform X1</fullName>
    </submittedName>
</protein>
<evidence type="ECO:0000313" key="18">
    <source>
        <dbReference type="Proteomes" id="UP000504606"/>
    </source>
</evidence>
<evidence type="ECO:0000256" key="14">
    <source>
        <dbReference type="SAM" id="Phobius"/>
    </source>
</evidence>
<keyword evidence="18" id="KW-1185">Reference proteome</keyword>
<accession>A0A9C6X4Y2</accession>
<feature type="domain" description="Ig-like" evidence="16">
    <location>
        <begin position="234"/>
        <end position="324"/>
    </location>
</feature>
<dbReference type="SMART" id="SM00060">
    <property type="entry name" value="FN3"/>
    <property type="match status" value="6"/>
</dbReference>
<feature type="signal peptide" evidence="15">
    <location>
        <begin position="1"/>
        <end position="21"/>
    </location>
</feature>
<dbReference type="InterPro" id="IPR003598">
    <property type="entry name" value="Ig_sub2"/>
</dbReference>
<evidence type="ECO:0000256" key="8">
    <source>
        <dbReference type="ARBA" id="ARBA00022989"/>
    </source>
</evidence>
<evidence type="ECO:0000256" key="13">
    <source>
        <dbReference type="SAM" id="MobiDB-lite"/>
    </source>
</evidence>
<keyword evidence="3" id="KW-1003">Cell membrane</keyword>
<feature type="domain" description="Ig-like" evidence="16">
    <location>
        <begin position="328"/>
        <end position="413"/>
    </location>
</feature>
<feature type="domain" description="Ig-like" evidence="16">
    <location>
        <begin position="608"/>
        <end position="711"/>
    </location>
</feature>
<keyword evidence="5 15" id="KW-0732">Signal</keyword>
<dbReference type="SMART" id="SM00408">
    <property type="entry name" value="IGc2"/>
    <property type="match status" value="10"/>
</dbReference>
<dbReference type="PROSITE" id="PS50835">
    <property type="entry name" value="IG_LIKE"/>
    <property type="match status" value="10"/>
</dbReference>
<feature type="domain" description="Fibronectin type-III" evidence="17">
    <location>
        <begin position="1521"/>
        <end position="1627"/>
    </location>
</feature>
<dbReference type="InterPro" id="IPR007110">
    <property type="entry name" value="Ig-like_dom"/>
</dbReference>
<evidence type="ECO:0000256" key="10">
    <source>
        <dbReference type="ARBA" id="ARBA00023157"/>
    </source>
</evidence>
<dbReference type="GO" id="GO:0048812">
    <property type="term" value="P:neuron projection morphogenesis"/>
    <property type="evidence" value="ECO:0007669"/>
    <property type="project" value="UniProtKB-ARBA"/>
</dbReference>
<dbReference type="GeneID" id="113202478"/>
<dbReference type="CDD" id="cd20956">
    <property type="entry name" value="IgI_4_Dscam"/>
    <property type="match status" value="1"/>
</dbReference>
<keyword evidence="9 14" id="KW-0472">Membrane</keyword>
<evidence type="ECO:0000256" key="2">
    <source>
        <dbReference type="ARBA" id="ARBA00004479"/>
    </source>
</evidence>
<feature type="domain" description="Fibronectin type-III" evidence="17">
    <location>
        <begin position="1137"/>
        <end position="1234"/>
    </location>
</feature>
<evidence type="ECO:0000256" key="4">
    <source>
        <dbReference type="ARBA" id="ARBA00022692"/>
    </source>
</evidence>
<dbReference type="Pfam" id="PF13927">
    <property type="entry name" value="Ig_3"/>
    <property type="match status" value="3"/>
</dbReference>
<evidence type="ECO:0000259" key="17">
    <source>
        <dbReference type="PROSITE" id="PS50853"/>
    </source>
</evidence>
<dbReference type="FunFam" id="2.60.40.10:FF:000333">
    <property type="entry name" value="Down syndrome cell adhesion molecule"/>
    <property type="match status" value="1"/>
</dbReference>
<dbReference type="PANTHER" id="PTHR44170">
    <property type="entry name" value="PROTEIN SIDEKICK"/>
    <property type="match status" value="1"/>
</dbReference>
<keyword evidence="10" id="KW-1015">Disulfide bond</keyword>
<dbReference type="SUPFAM" id="SSF49265">
    <property type="entry name" value="Fibronectin type III"/>
    <property type="match status" value="3"/>
</dbReference>
<dbReference type="RefSeq" id="XP_052129241.1">
    <property type="nucleotide sequence ID" value="XM_052273281.1"/>
</dbReference>
<evidence type="ECO:0000256" key="3">
    <source>
        <dbReference type="ARBA" id="ARBA00022475"/>
    </source>
</evidence>
<dbReference type="CDD" id="cd20958">
    <property type="entry name" value="IgI_5_Dscam"/>
    <property type="match status" value="1"/>
</dbReference>
<feature type="region of interest" description="Disordered" evidence="13">
    <location>
        <begin position="1802"/>
        <end position="1909"/>
    </location>
</feature>
<dbReference type="FunFam" id="2.60.40.10:FF:000028">
    <property type="entry name" value="Neuronal cell adhesion molecule"/>
    <property type="match status" value="1"/>
</dbReference>
<feature type="region of interest" description="Disordered" evidence="13">
    <location>
        <begin position="1694"/>
        <end position="1713"/>
    </location>
</feature>
<feature type="domain" description="Fibronectin type-III" evidence="17">
    <location>
        <begin position="1427"/>
        <end position="1520"/>
    </location>
</feature>
<evidence type="ECO:0000256" key="12">
    <source>
        <dbReference type="ARBA" id="ARBA00023319"/>
    </source>
</evidence>
<keyword evidence="11" id="KW-0325">Glycoprotein</keyword>
<dbReference type="Pfam" id="PF00041">
    <property type="entry name" value="fn3"/>
    <property type="match status" value="5"/>
</dbReference>
<organism evidence="18 19">
    <name type="scientific">Frankliniella occidentalis</name>
    <name type="common">Western flower thrips</name>
    <name type="synonym">Euthrips occidentalis</name>
    <dbReference type="NCBI Taxonomy" id="133901"/>
    <lineage>
        <taxon>Eukaryota</taxon>
        <taxon>Metazoa</taxon>
        <taxon>Ecdysozoa</taxon>
        <taxon>Arthropoda</taxon>
        <taxon>Hexapoda</taxon>
        <taxon>Insecta</taxon>
        <taxon>Pterygota</taxon>
        <taxon>Neoptera</taxon>
        <taxon>Paraneoptera</taxon>
        <taxon>Thysanoptera</taxon>
        <taxon>Terebrantia</taxon>
        <taxon>Thripoidea</taxon>
        <taxon>Thripidae</taxon>
        <taxon>Frankliniella</taxon>
    </lineage>
</organism>
<dbReference type="SMART" id="SM00409">
    <property type="entry name" value="IG"/>
    <property type="match status" value="9"/>
</dbReference>
<dbReference type="GO" id="GO:0005886">
    <property type="term" value="C:plasma membrane"/>
    <property type="evidence" value="ECO:0007669"/>
    <property type="project" value="UniProtKB-SubCell"/>
</dbReference>
<dbReference type="FunFam" id="2.60.40.10:FF:000032">
    <property type="entry name" value="palladin isoform X1"/>
    <property type="match status" value="1"/>
</dbReference>
<dbReference type="SUPFAM" id="SSF48726">
    <property type="entry name" value="Immunoglobulin"/>
    <property type="match status" value="10"/>
</dbReference>
<feature type="compositionally biased region" description="Pro residues" evidence="13">
    <location>
        <begin position="1883"/>
        <end position="1893"/>
    </location>
</feature>
<feature type="domain" description="Ig-like" evidence="16">
    <location>
        <begin position="517"/>
        <end position="603"/>
    </location>
</feature>
<dbReference type="Pfam" id="PF07679">
    <property type="entry name" value="I-set"/>
    <property type="match status" value="4"/>
</dbReference>
<feature type="transmembrane region" description="Helical" evidence="14">
    <location>
        <begin position="1664"/>
        <end position="1686"/>
    </location>
</feature>
<evidence type="ECO:0000256" key="6">
    <source>
        <dbReference type="ARBA" id="ARBA00022737"/>
    </source>
</evidence>
<keyword evidence="12" id="KW-0393">Immunoglobulin domain</keyword>
<evidence type="ECO:0000259" key="16">
    <source>
        <dbReference type="PROSITE" id="PS50835"/>
    </source>
</evidence>
<dbReference type="Proteomes" id="UP000504606">
    <property type="component" value="Unplaced"/>
</dbReference>
<dbReference type="CDD" id="cd00096">
    <property type="entry name" value="Ig"/>
    <property type="match status" value="3"/>
</dbReference>
<dbReference type="Pfam" id="PF25059">
    <property type="entry name" value="FN3_DSCAM-DSCAML_C"/>
    <property type="match status" value="1"/>
</dbReference>
<dbReference type="InterPro" id="IPR013783">
    <property type="entry name" value="Ig-like_fold"/>
</dbReference>
<dbReference type="OrthoDB" id="5969272at2759"/>
<feature type="domain" description="Ig-like" evidence="16">
    <location>
        <begin position="1337"/>
        <end position="1425"/>
    </location>
</feature>
<dbReference type="GO" id="GO:0098609">
    <property type="term" value="P:cell-cell adhesion"/>
    <property type="evidence" value="ECO:0007669"/>
    <property type="project" value="UniProtKB-ARBA"/>
</dbReference>
<feature type="domain" description="Ig-like" evidence="16">
    <location>
        <begin position="26"/>
        <end position="120"/>
    </location>
</feature>
<dbReference type="FunFam" id="2.60.40.10:FF:000005">
    <property type="entry name" value="Neuronal cell adhesion molecule"/>
    <property type="match status" value="1"/>
</dbReference>
<dbReference type="InterPro" id="IPR003599">
    <property type="entry name" value="Ig_sub"/>
</dbReference>
<sequence>MDASGFLLAGVLCLLITPGDALLAGPSFQLEPPARVDFANDTGAMVDCVAVGSPPPAVSWLSEGKPVADVPGALSVLHNGSLHFLPFRASGYRHDVHAATYRCVAGNLVGRITSRDVRVHAVVLQDYVVQVFYNKNVVRGNTAILKCTIPSFVRDYITVISWLKDDSFNIYPSPKGEGKYHMLITGELLIRDVEEPDKYNSYQCRAVNRLTGATLLSAGKARLSVTEARAPIPPRPLEKVVTVHGGKDRTVVLPCFAEGNPPPTASWFRLERQQLRPHLEAPDERVFAVGEVLVVQHAEEQDAGHWVCLLNSTAGGERVDVTLQLSAPLSVSLQPHAQVTVDVGARTELRCAVSGGSQGAPPSRAWYKDGHPLAGASHATLVLDNVQREDAGMYQCVARADNDDSAQAATQLLLGAARPQLLYKFIRQTLAPGPHVSLKCIATGNPTPHISWNLDGFPLPQSDRFVIGQYMTLHGDVISHVNISNVQVEDGGIYQCVASNRVGDARHSADMRVYGPPHVRPMPNISAVAGEPLYIACPAAGYPIETITWEKDGRVLPLNRRQHVFPNGTLHLENVQRDSESGLYRCTASNKQGRSSTQGLELAVIVPPKITPFAFQTDLHVGERAGVQCFASKGDLPLRLEWRWEPLAVAAGAAPSAAGAAVPLLPDVAVRTQGEHVSSLGIESLRPEHAGTYICTASNAAARVDHASQLIVNVPPRWASEPRDQNVTRDQSVAFHCRADGFPQPVVTWRKIIGTQPSEYQDLAVSVPGMSGRHRGVQVFSNGTLLMKQALPDLQGQYMCEASNNIGAGVSAVVNLKVHIPPEFEVKSAQVSVRRGAPQTLSCQVLGDGPMTVSWQRDGRDSGRDVVHTNPRFEVKESEVKGGFLSELHISSTAKSDSGPFLCVATNPFGRAERVVHLQVQDAPGRPQDVRVLEAGSRQVKLTWLAPQDDRAAAGSYSPALQYSVQVQLQGDEGDAWRPRPAVAEQRALVMDLSPATVYRLRVVAENELGAGEPSDAVTVRTDSEAPAGEPQGLAVTAVASDSLSVSWGAPPRQLWHGEILGYYVGYREHGSNRPGGQGHNFSTVAARPDGSGSALLTGLKKYRKYGVVVQAFNEKGPGPMSQEEVAQTLEDVPGAPPQDIRCKAHGPQSLSVEWQAPPVLQQHGALQGYRVYYENVEEWPPGTIEADTKVVADTRAELHGLQRFSNYSVRVWAFTRVGDGVRSKPIYCVTEEDVPDAPADIKVVASSSSSLVVSWLPPTRPHGRLTGYTVYHRALDAPGGREQDSAKHRLPPAATSYEAVNLSKGVAYEFWATASTRVGEGHSTSVAYANVSPTVPAAVVSFGQRLTVRRRGAVSLPCAVVGVPTPRRSWSRADGAPTVGDAVTVAPDGTLRLLDAQRQHSANYTCTAANANGSDQIVYQVQVQVPPGAPSVRVASTSSSSVQLQWAVSDTGGSAIRGYLLNYRREEGEWEERTLAADSTSYRLTGLDCGSQYQLQMMAVNAVGSGPASTPLVARTDGGPPGRPAPDDFVEPNANGVTLRLGAWVDNGCPILSFSVQYREKGREEWLTAASSVSGVGGHEGGHGLDTFPLTGLWSGYVYQVRVGARSEAGVTQAEYEVAAASAAGNDVTVGLGGPDSVREGEGALGASGVGGAGALLLSQTMYLVYVTSLSLAGGVALALLVICIRRRGLRRRQDGGRGEGGRGRGAPGDGTMAMDNKHNLAQREQFYAAVQKGGQERIPEYAEDISPYATFHVATHVPSHVSSHLYHEERLAAMETLQLKSGNPMKDELGKMRVNLKNMKSARSEGDYSSSTDQWSEIGPCRPDRIPMQTLLYGGQGTESSTSPEQSPVPERRSRHHAAHHAAHHATPGRHRGQHGGGHGPPAPHGAPPQPHHGRRPSGEGLGRIPFGARLDPPSGFTDGHALGHEVSEAECDMDTLHRLKGRQAGAAAAAAKPRAKRLGGAGSNHFTIAV</sequence>
<dbReference type="InterPro" id="IPR036179">
    <property type="entry name" value="Ig-like_dom_sf"/>
</dbReference>
<dbReference type="FunFam" id="2.60.40.10:FF:000093">
    <property type="entry name" value="Down syndrome cell adhesion molecule, isoform B"/>
    <property type="match status" value="1"/>
</dbReference>
<dbReference type="CDD" id="cd00063">
    <property type="entry name" value="FN3"/>
    <property type="match status" value="6"/>
</dbReference>